<evidence type="ECO:0000313" key="4">
    <source>
        <dbReference type="EMBL" id="KAK7413093.1"/>
    </source>
</evidence>
<organism evidence="4 5">
    <name type="scientific">Neonectria punicea</name>
    <dbReference type="NCBI Taxonomy" id="979145"/>
    <lineage>
        <taxon>Eukaryota</taxon>
        <taxon>Fungi</taxon>
        <taxon>Dikarya</taxon>
        <taxon>Ascomycota</taxon>
        <taxon>Pezizomycotina</taxon>
        <taxon>Sordariomycetes</taxon>
        <taxon>Hypocreomycetidae</taxon>
        <taxon>Hypocreales</taxon>
        <taxon>Nectriaceae</taxon>
        <taxon>Neonectria</taxon>
    </lineage>
</organism>
<keyword evidence="5" id="KW-1185">Reference proteome</keyword>
<comment type="caution">
    <text evidence="4">The sequence shown here is derived from an EMBL/GenBank/DDBJ whole genome shotgun (WGS) entry which is preliminary data.</text>
</comment>
<evidence type="ECO:0000313" key="5">
    <source>
        <dbReference type="Proteomes" id="UP001498476"/>
    </source>
</evidence>
<proteinExistence type="predicted"/>
<evidence type="ECO:0000256" key="3">
    <source>
        <dbReference type="SAM" id="SignalP"/>
    </source>
</evidence>
<evidence type="ECO:0000256" key="2">
    <source>
        <dbReference type="SAM" id="Phobius"/>
    </source>
</evidence>
<accession>A0ABR1GWB8</accession>
<evidence type="ECO:0000256" key="1">
    <source>
        <dbReference type="SAM" id="MobiDB-lite"/>
    </source>
</evidence>
<feature type="signal peptide" evidence="3">
    <location>
        <begin position="1"/>
        <end position="23"/>
    </location>
</feature>
<sequence>MSATTLLIAALVAVYLFAILGIASQPCQLTPEEELNAILKDLRTVLNTIESNVRPVLPVWFNQAVPIMAVIWWFAPRIAAAWDRTVEMAKTHQGSTSLFWGWVVAAIQFLAKIFSPFRLDEPGIAEMLDRTRVAEHRAVANEEEAQAERRRAETAKTNAEREKTLLQSDLDKERFHHAKTRDKLIKERTNHASTRESFMEQVVNLRQSLDERSELMQELLRTLEEAETKLCFFEDLLLFPK</sequence>
<feature type="transmembrane region" description="Helical" evidence="2">
    <location>
        <begin position="96"/>
        <end position="114"/>
    </location>
</feature>
<reference evidence="4 5" key="1">
    <citation type="journal article" date="2025" name="Microbiol. Resour. Announc.">
        <title>Draft genome sequences for Neonectria magnoliae and Neonectria punicea, canker pathogens of Liriodendron tulipifera and Acer saccharum in West Virginia.</title>
        <authorList>
            <person name="Petronek H.M."/>
            <person name="Kasson M.T."/>
            <person name="Metheny A.M."/>
            <person name="Stauder C.M."/>
            <person name="Lovett B."/>
            <person name="Lynch S.C."/>
            <person name="Garnas J.R."/>
            <person name="Kasson L.R."/>
            <person name="Stajich J.E."/>
        </authorList>
    </citation>
    <scope>NUCLEOTIDE SEQUENCE [LARGE SCALE GENOMIC DNA]</scope>
    <source>
        <strain evidence="4 5">NRRL 64653</strain>
    </source>
</reference>
<keyword evidence="3" id="KW-0732">Signal</keyword>
<keyword evidence="2" id="KW-0472">Membrane</keyword>
<name>A0ABR1GWB8_9HYPO</name>
<gene>
    <name evidence="4" type="ORF">QQX98_008041</name>
</gene>
<feature type="transmembrane region" description="Helical" evidence="2">
    <location>
        <begin position="53"/>
        <end position="75"/>
    </location>
</feature>
<feature type="region of interest" description="Disordered" evidence="1">
    <location>
        <begin position="140"/>
        <end position="162"/>
    </location>
</feature>
<dbReference type="EMBL" id="JAZAVJ010000140">
    <property type="protein sequence ID" value="KAK7413093.1"/>
    <property type="molecule type" value="Genomic_DNA"/>
</dbReference>
<protein>
    <submittedName>
        <fullName evidence="4">Uncharacterized protein</fullName>
    </submittedName>
</protein>
<feature type="chain" id="PRO_5046264614" evidence="3">
    <location>
        <begin position="24"/>
        <end position="241"/>
    </location>
</feature>
<dbReference type="Proteomes" id="UP001498476">
    <property type="component" value="Unassembled WGS sequence"/>
</dbReference>
<keyword evidence="2" id="KW-1133">Transmembrane helix</keyword>
<keyword evidence="2" id="KW-0812">Transmembrane</keyword>